<evidence type="ECO:0000256" key="10">
    <source>
        <dbReference type="SAM" id="MobiDB-lite"/>
    </source>
</evidence>
<feature type="compositionally biased region" description="Polar residues" evidence="10">
    <location>
        <begin position="942"/>
        <end position="955"/>
    </location>
</feature>
<dbReference type="InterPro" id="IPR002468">
    <property type="entry name" value="Pept_M24A_MAP2"/>
</dbReference>
<feature type="compositionally biased region" description="Low complexity" evidence="10">
    <location>
        <begin position="11"/>
        <end position="24"/>
    </location>
</feature>
<dbReference type="PANTHER" id="PTHR45777">
    <property type="entry name" value="METHIONINE AMINOPEPTIDASE 2"/>
    <property type="match status" value="1"/>
</dbReference>
<dbReference type="Pfam" id="PF00557">
    <property type="entry name" value="Peptidase_M24"/>
    <property type="match status" value="1"/>
</dbReference>
<feature type="region of interest" description="Disordered" evidence="10">
    <location>
        <begin position="940"/>
        <end position="959"/>
    </location>
</feature>
<dbReference type="Pfam" id="PF18410">
    <property type="entry name" value="BTHB"/>
    <property type="match status" value="1"/>
</dbReference>
<keyword evidence="8" id="KW-0378">Hydrolase</keyword>
<comment type="similarity">
    <text evidence="9">Belongs to the peptidase M24A family.</text>
</comment>
<comment type="function">
    <text evidence="9">Cotranslationally removes the N-terminal methionine from nascent proteins. The N-terminal methionine is often cleaved when the second residue in the primary sequence is small and uncharged (Met-Ala-, Cys, Gly, Pro, Ser, Thr, or Val).</text>
</comment>
<keyword evidence="7 9" id="KW-0479">Metal-binding</keyword>
<proteinExistence type="inferred from homology"/>
<evidence type="ECO:0000256" key="2">
    <source>
        <dbReference type="ARBA" id="ARBA00001936"/>
    </source>
</evidence>
<comment type="catalytic activity">
    <reaction evidence="1 9">
        <text>Release of N-terminal amino acids, preferentially methionine, from peptides and arylamides.</text>
        <dbReference type="EC" id="3.4.11.18"/>
    </reaction>
</comment>
<evidence type="ECO:0000256" key="6">
    <source>
        <dbReference type="ARBA" id="ARBA00022670"/>
    </source>
</evidence>
<dbReference type="GO" id="GO:0006508">
    <property type="term" value="P:proteolysis"/>
    <property type="evidence" value="ECO:0007669"/>
    <property type="project" value="UniProtKB-KW"/>
</dbReference>
<dbReference type="InterPro" id="IPR000994">
    <property type="entry name" value="Pept_M24"/>
</dbReference>
<feature type="compositionally biased region" description="Acidic residues" evidence="10">
    <location>
        <begin position="1"/>
        <end position="10"/>
    </location>
</feature>
<dbReference type="GO" id="GO:0070006">
    <property type="term" value="F:metalloaminopeptidase activity"/>
    <property type="evidence" value="ECO:0007669"/>
    <property type="project" value="InterPro"/>
</dbReference>
<dbReference type="Gene3D" id="3.90.230.10">
    <property type="entry name" value="Creatinase/methionine aminopeptidase superfamily"/>
    <property type="match status" value="1"/>
</dbReference>
<dbReference type="PANTHER" id="PTHR45777:SF2">
    <property type="entry name" value="METHIONINE AMINOPEPTIDASE 2"/>
    <property type="match status" value="1"/>
</dbReference>
<dbReference type="GO" id="GO:0005737">
    <property type="term" value="C:cytoplasm"/>
    <property type="evidence" value="ECO:0007669"/>
    <property type="project" value="TreeGrafter"/>
</dbReference>
<feature type="compositionally biased region" description="Low complexity" evidence="10">
    <location>
        <begin position="53"/>
        <end position="67"/>
    </location>
</feature>
<feature type="non-terminal residue" evidence="13">
    <location>
        <position position="1"/>
    </location>
</feature>
<evidence type="ECO:0000259" key="11">
    <source>
        <dbReference type="Pfam" id="PF00557"/>
    </source>
</evidence>
<dbReference type="NCBIfam" id="TIGR00501">
    <property type="entry name" value="met_pdase_II"/>
    <property type="match status" value="1"/>
</dbReference>
<name>A0A7J6P6L6_PEROL</name>
<feature type="compositionally biased region" description="Polar residues" evidence="10">
    <location>
        <begin position="995"/>
        <end position="1014"/>
    </location>
</feature>
<evidence type="ECO:0000256" key="3">
    <source>
        <dbReference type="ARBA" id="ARBA00001954"/>
    </source>
</evidence>
<dbReference type="InterPro" id="IPR041200">
    <property type="entry name" value="FKBP3_BTHB"/>
</dbReference>
<dbReference type="HAMAP" id="MF_03175">
    <property type="entry name" value="MetAP_2_euk"/>
    <property type="match status" value="1"/>
</dbReference>
<evidence type="ECO:0000256" key="8">
    <source>
        <dbReference type="ARBA" id="ARBA00022801"/>
    </source>
</evidence>
<feature type="region of interest" description="Disordered" evidence="10">
    <location>
        <begin position="1066"/>
        <end position="1106"/>
    </location>
</feature>
<feature type="domain" description="FKBP3 basic tilted helix bundle" evidence="12">
    <location>
        <begin position="728"/>
        <end position="778"/>
    </location>
</feature>
<dbReference type="InterPro" id="IPR036388">
    <property type="entry name" value="WH-like_DNA-bd_sf"/>
</dbReference>
<accession>A0A7J6P6L6</accession>
<evidence type="ECO:0000259" key="12">
    <source>
        <dbReference type="Pfam" id="PF18410"/>
    </source>
</evidence>
<keyword evidence="4 9" id="KW-0031">Aminopeptidase</keyword>
<protein>
    <recommendedName>
        <fullName evidence="9">Methionine aminopeptidase</fullName>
        <ecNumber evidence="9">3.4.11.18</ecNumber>
    </recommendedName>
</protein>
<feature type="domain" description="Peptidase M24" evidence="11">
    <location>
        <begin position="173"/>
        <end position="387"/>
    </location>
</feature>
<evidence type="ECO:0000313" key="13">
    <source>
        <dbReference type="EMBL" id="KAF4691793.1"/>
    </source>
</evidence>
<dbReference type="PRINTS" id="PR00599">
    <property type="entry name" value="MAPEPTIDASE"/>
</dbReference>
<keyword evidence="6 9" id="KW-0645">Protease</keyword>
<dbReference type="EMBL" id="JABANP010000071">
    <property type="protein sequence ID" value="KAF4691793.1"/>
    <property type="molecule type" value="Genomic_DNA"/>
</dbReference>
<feature type="region of interest" description="Disordered" evidence="10">
    <location>
        <begin position="850"/>
        <end position="894"/>
    </location>
</feature>
<feature type="region of interest" description="Disordered" evidence="10">
    <location>
        <begin position="656"/>
        <end position="691"/>
    </location>
</feature>
<feature type="compositionally biased region" description="Low complexity" evidence="10">
    <location>
        <begin position="1066"/>
        <end position="1098"/>
    </location>
</feature>
<dbReference type="Gene3D" id="1.10.10.10">
    <property type="entry name" value="Winged helix-like DNA-binding domain superfamily/Winged helix DNA-binding domain"/>
    <property type="match status" value="1"/>
</dbReference>
<evidence type="ECO:0000313" key="14">
    <source>
        <dbReference type="Proteomes" id="UP000541610"/>
    </source>
</evidence>
<feature type="region of interest" description="Disordered" evidence="10">
    <location>
        <begin position="1"/>
        <end position="89"/>
    </location>
</feature>
<evidence type="ECO:0000256" key="9">
    <source>
        <dbReference type="RuleBase" id="RU003653"/>
    </source>
</evidence>
<comment type="cofactor">
    <cofactor evidence="2">
        <name>Mn(2+)</name>
        <dbReference type="ChEBI" id="CHEBI:29035"/>
    </cofactor>
</comment>
<gene>
    <name evidence="13" type="primary">METAP2</name>
    <name evidence="13" type="ORF">FOZ60_014808</name>
</gene>
<evidence type="ECO:0000256" key="5">
    <source>
        <dbReference type="ARBA" id="ARBA00022553"/>
    </source>
</evidence>
<dbReference type="Proteomes" id="UP000541610">
    <property type="component" value="Unassembled WGS sequence"/>
</dbReference>
<dbReference type="OrthoDB" id="7848262at2759"/>
<feature type="compositionally biased region" description="Basic residues" evidence="10">
    <location>
        <begin position="25"/>
        <end position="35"/>
    </location>
</feature>
<feature type="compositionally biased region" description="Basic residues" evidence="10">
    <location>
        <begin position="69"/>
        <end position="85"/>
    </location>
</feature>
<feature type="region of interest" description="Disordered" evidence="10">
    <location>
        <begin position="545"/>
        <end position="578"/>
    </location>
</feature>
<dbReference type="InterPro" id="IPR001714">
    <property type="entry name" value="Pept_M24_MAP"/>
</dbReference>
<keyword evidence="5" id="KW-0597">Phosphoprotein</keyword>
<dbReference type="AlphaFoldDB" id="A0A7J6P6L6"/>
<evidence type="ECO:0000256" key="1">
    <source>
        <dbReference type="ARBA" id="ARBA00000294"/>
    </source>
</evidence>
<comment type="caution">
    <text evidence="13">The sequence shown here is derived from an EMBL/GenBank/DDBJ whole genome shotgun (WGS) entry which is preliminary data.</text>
</comment>
<evidence type="ECO:0000256" key="4">
    <source>
        <dbReference type="ARBA" id="ARBA00022438"/>
    </source>
</evidence>
<evidence type="ECO:0000256" key="7">
    <source>
        <dbReference type="ARBA" id="ARBA00022723"/>
    </source>
</evidence>
<organism evidence="13 14">
    <name type="scientific">Perkinsus olseni</name>
    <name type="common">Perkinsus atlanticus</name>
    <dbReference type="NCBI Taxonomy" id="32597"/>
    <lineage>
        <taxon>Eukaryota</taxon>
        <taxon>Sar</taxon>
        <taxon>Alveolata</taxon>
        <taxon>Perkinsozoa</taxon>
        <taxon>Perkinsea</taxon>
        <taxon>Perkinsida</taxon>
        <taxon>Perkinsidae</taxon>
        <taxon>Perkinsus</taxon>
    </lineage>
</organism>
<dbReference type="InterPro" id="IPR036390">
    <property type="entry name" value="WH_DNA-bd_sf"/>
</dbReference>
<sequence length="1106" mass="116430">MPADTEEEEPLPQQEVPVEATTTAAKKRRNKKNKNKAAVEQEGSATPEEGNGDENAPANEAAPGEGAAAKKKRNKKRGHGSKKLPTHVLPAQDNSALRCLGDWKEITTAQTSPPTVQIEKLFPKRSFPLGEIQEYTGKDSGNGHLANSGSNAYRTTSAEMKEADKVIEEDVVNMREAAECHRQVRKYAQTIARPGIKMIDLCQAIEAKTRELLGAPPMGSDDPNFLAKGYGFPTGCSLNNVAAHYSPNYGDTTVLKEGDICKLDFGTQVGGRIADCAFTIAFDPKFDTLIEATKEGTRAGVNFAGIDARFSEIGEVIQEAIESYEFLERDGAEAIPIKAIENLSGHSLGKYQMHGGQGVPIVKNDEPGCMQEGEFYAIETFASTGRGYCVEEGECSHYMRTFDLDSHAASQQLRLKGARSLLHTINKYFSTLPWCRRWLDDCGATRHLLSLKSLIDNDVVVPYPHWWTSRGATPGLGILPSTGRNPSDYHPYPAPYYPTTSSAPDVSALVGSALYSQPSSTSPTPVTSARRNNLLAAQSAARGARNYGGARHDYQGSERGPATTAQQQQQQWLGGASVMPRVSTGMRTARGRNFEGDALVPPAYNNAPVAAAAAVTAAYPVASAAPRSTASSSSLSPTSLSSLLYNQGVSNGTTGGGSIALPWGAAPHRTPRGGPQGPSGVRPPHHNHAPGQVNSMLRVEVPPLAEQYPPTQYSTTEMVLAEFGPGYADLSKRELLRIIRRHAPDAFLEEYNLKGQIYNAIKSRSHSQFVQLAEQLMENYIVYCGFQNGASLPTDPQVAATAASIAAKMGVTGGQTTTAGGQAPAAAAATTTGAQGAPLRADGLTTQISASLGNGVSDDDEVTTPPPGFESVLPTLFGPQQQQPYSSVASASDDVAPSLSSFDNMASVSVQAERGSSAASTLSVDAPSFTPNTELQRGRYSWDTQSLSHQQQASRLDTAPADDSLAKLAEQLVRTYGLGRADMVGLPGLAASPRNAPTTGTNVSVAGSGPRTNASSSSSDSVGLCSMGGLSGQFDLSTSGTSGSSHLSATAPAFTPSNASWWNPMSSAPTSSSVSESSAAIPPSNTNPANLAASSNLAGWGNAEAG</sequence>
<dbReference type="GO" id="GO:0004239">
    <property type="term" value="F:initiator methionyl aminopeptidase activity"/>
    <property type="evidence" value="ECO:0007669"/>
    <property type="project" value="UniProtKB-EC"/>
</dbReference>
<dbReference type="SUPFAM" id="SSF55920">
    <property type="entry name" value="Creatinase/aminopeptidase"/>
    <property type="match status" value="1"/>
</dbReference>
<comment type="cofactor">
    <cofactor evidence="9">
        <name>Co(2+)</name>
        <dbReference type="ChEBI" id="CHEBI:48828"/>
    </cofactor>
    <cofactor evidence="9">
        <name>Zn(2+)</name>
        <dbReference type="ChEBI" id="CHEBI:29105"/>
    </cofactor>
    <cofactor evidence="9">
        <name>Mn(2+)</name>
        <dbReference type="ChEBI" id="CHEBI:29035"/>
    </cofactor>
    <cofactor evidence="9">
        <name>Fe(2+)</name>
        <dbReference type="ChEBI" id="CHEBI:29033"/>
    </cofactor>
    <text evidence="9">Binds 2 divalent metal cations per subunit. Has a high-affinity and a low affinity metal-binding site. The true nature of the physiological cofactor is under debate. The enzyme is active with cobalt, zinc, manganese or divalent iron ions.</text>
</comment>
<dbReference type="InterPro" id="IPR036005">
    <property type="entry name" value="Creatinase/aminopeptidase-like"/>
</dbReference>
<feature type="region of interest" description="Disordered" evidence="10">
    <location>
        <begin position="988"/>
        <end position="1022"/>
    </location>
</feature>
<dbReference type="InterPro" id="IPR050247">
    <property type="entry name" value="Met_Aminopeptidase_Type2"/>
</dbReference>
<dbReference type="EC" id="3.4.11.18" evidence="9"/>
<dbReference type="SUPFAM" id="SSF46785">
    <property type="entry name" value="Winged helix' DNA-binding domain"/>
    <property type="match status" value="1"/>
</dbReference>
<reference evidence="13 14" key="1">
    <citation type="submission" date="2020-04" db="EMBL/GenBank/DDBJ databases">
        <title>Perkinsus olseni comparative genomics.</title>
        <authorList>
            <person name="Bogema D.R."/>
        </authorList>
    </citation>
    <scope>NUCLEOTIDE SEQUENCE [LARGE SCALE GENOMIC DNA]</scope>
    <source>
        <strain evidence="13">00978-12</strain>
    </source>
</reference>
<dbReference type="CDD" id="cd01088">
    <property type="entry name" value="MetAP2"/>
    <property type="match status" value="1"/>
</dbReference>
<dbReference type="GO" id="GO:0046872">
    <property type="term" value="F:metal ion binding"/>
    <property type="evidence" value="ECO:0007669"/>
    <property type="project" value="UniProtKB-KW"/>
</dbReference>
<dbReference type="Gene3D" id="1.10.720.80">
    <property type="match status" value="1"/>
</dbReference>
<comment type="cofactor">
    <cofactor evidence="3">
        <name>Fe(2+)</name>
        <dbReference type="ChEBI" id="CHEBI:29033"/>
    </cofactor>
</comment>